<dbReference type="EMBL" id="ATIB01000050">
    <property type="protein sequence ID" value="EQB02066.1"/>
    <property type="molecule type" value="Genomic_DNA"/>
</dbReference>
<feature type="signal peptide" evidence="1">
    <location>
        <begin position="1"/>
        <end position="24"/>
    </location>
</feature>
<sequence>MKTCWFRTGAAAVLGMAGISALLAQSVEGLDVQGIKARATGFQKEAEAFASHVKDRGDSFRKEAASVQEGGIQAMREMAAGALPPGPEGAVDFDEIVAGAAANLDRKAGEAPQFIAFASLSMPPASLKQMVRDTAKAGGLVVFRGFPDNSMKAFSVRLGKIVDEQDLPNIGIDPRLFRAFDVQAVPTYVAVSSDFDPCSGFDCRTNVPPHDRITGNVTVHYALSSFLEGNGPGARIAAIALSSLTANRP</sequence>
<comment type="caution">
    <text evidence="2">The sequence shown here is derived from an EMBL/GenBank/DDBJ whole genome shotgun (WGS) entry which is preliminary data.</text>
</comment>
<dbReference type="PATRIC" id="fig|1114964.3.peg.1682"/>
<evidence type="ECO:0000256" key="1">
    <source>
        <dbReference type="SAM" id="SignalP"/>
    </source>
</evidence>
<proteinExistence type="predicted"/>
<dbReference type="eggNOG" id="ENOG502Z7YC">
    <property type="taxonomic scope" value="Bacteria"/>
</dbReference>
<dbReference type="NCBIfam" id="TIGR02742">
    <property type="entry name" value="TrbC_Ftype"/>
    <property type="match status" value="1"/>
</dbReference>
<reference evidence="2 3" key="1">
    <citation type="journal article" date="2013" name="Genome Announc.">
        <title>Draft Genome Sequence of a Hexachlorocyclohexane-Degrading Bacterium, Sphingobium baderi Strain LL03T.</title>
        <authorList>
            <person name="Kaur J."/>
            <person name="Verma H."/>
            <person name="Tripathi C."/>
            <person name="Khurana J.P."/>
            <person name="Lal R."/>
        </authorList>
    </citation>
    <scope>NUCLEOTIDE SEQUENCE [LARGE SCALE GENOMIC DNA]</scope>
    <source>
        <strain evidence="2 3">LL03</strain>
    </source>
</reference>
<dbReference type="OrthoDB" id="7846052at2"/>
<dbReference type="Pfam" id="PF09673">
    <property type="entry name" value="TrbC_Ftype"/>
    <property type="match status" value="1"/>
</dbReference>
<feature type="chain" id="PRO_5009975804" description="Type-F conjugative transfer system pilin assembly protein TrbC" evidence="1">
    <location>
        <begin position="25"/>
        <end position="249"/>
    </location>
</feature>
<keyword evidence="1" id="KW-0732">Signal</keyword>
<evidence type="ECO:0008006" key="4">
    <source>
        <dbReference type="Google" id="ProtNLM"/>
    </source>
</evidence>
<dbReference type="RefSeq" id="WP_021244643.1">
    <property type="nucleotide sequence ID" value="NZ_ATIB01000050.1"/>
</dbReference>
<organism evidence="2 3">
    <name type="scientific">Sphingobium baderi LL03</name>
    <dbReference type="NCBI Taxonomy" id="1114964"/>
    <lineage>
        <taxon>Bacteria</taxon>
        <taxon>Pseudomonadati</taxon>
        <taxon>Pseudomonadota</taxon>
        <taxon>Alphaproteobacteria</taxon>
        <taxon>Sphingomonadales</taxon>
        <taxon>Sphingomonadaceae</taxon>
        <taxon>Sphingobium</taxon>
    </lineage>
</organism>
<dbReference type="InterPro" id="IPR019106">
    <property type="entry name" value="T4SS_TrbC"/>
</dbReference>
<evidence type="ECO:0000313" key="3">
    <source>
        <dbReference type="Proteomes" id="UP000015524"/>
    </source>
</evidence>
<gene>
    <name evidence="2" type="ORF">L485_08630</name>
</gene>
<name>T0GE66_9SPHN</name>
<dbReference type="Proteomes" id="UP000015524">
    <property type="component" value="Unassembled WGS sequence"/>
</dbReference>
<accession>T0GE66</accession>
<dbReference type="InterPro" id="IPR014113">
    <property type="entry name" value="T4SS_TrbC_subgr"/>
</dbReference>
<dbReference type="AlphaFoldDB" id="T0GE66"/>
<keyword evidence="3" id="KW-1185">Reference proteome</keyword>
<protein>
    <recommendedName>
        <fullName evidence="4">Type-F conjugative transfer system pilin assembly protein TrbC</fullName>
    </recommendedName>
</protein>
<evidence type="ECO:0000313" key="2">
    <source>
        <dbReference type="EMBL" id="EQB02066.1"/>
    </source>
</evidence>